<dbReference type="OrthoDB" id="442921at2759"/>
<dbReference type="Pfam" id="PF11976">
    <property type="entry name" value="Rad60-SLD"/>
    <property type="match status" value="1"/>
</dbReference>
<dbReference type="Proteomes" id="UP000323011">
    <property type="component" value="Unassembled WGS sequence"/>
</dbReference>
<dbReference type="InterPro" id="IPR000626">
    <property type="entry name" value="Ubiquitin-like_dom"/>
</dbReference>
<name>A0A5A8DAX1_CAFRO</name>
<dbReference type="InterPro" id="IPR029071">
    <property type="entry name" value="Ubiquitin-like_domsf"/>
</dbReference>
<evidence type="ECO:0000313" key="3">
    <source>
        <dbReference type="EMBL" id="KAA0146135.1"/>
    </source>
</evidence>
<dbReference type="CDD" id="cd01763">
    <property type="entry name" value="Ubl_SUMO_like"/>
    <property type="match status" value="1"/>
</dbReference>
<evidence type="ECO:0000256" key="1">
    <source>
        <dbReference type="SAM" id="MobiDB-lite"/>
    </source>
</evidence>
<dbReference type="PANTHER" id="PTHR10562">
    <property type="entry name" value="SMALL UBIQUITIN-RELATED MODIFIER"/>
    <property type="match status" value="1"/>
</dbReference>
<accession>A0A5A8DAX1</accession>
<dbReference type="Proteomes" id="UP000325113">
    <property type="component" value="Unassembled WGS sequence"/>
</dbReference>
<evidence type="ECO:0000313" key="6">
    <source>
        <dbReference type="EMBL" id="KAA0161071.1"/>
    </source>
</evidence>
<protein>
    <recommendedName>
        <fullName evidence="2">Ubiquitin-like domain-containing protein</fullName>
    </recommendedName>
</protein>
<evidence type="ECO:0000313" key="10">
    <source>
        <dbReference type="Proteomes" id="UP000325113"/>
    </source>
</evidence>
<dbReference type="EMBL" id="VLTN01000099">
    <property type="protein sequence ID" value="KAA0146135.1"/>
    <property type="molecule type" value="Genomic_DNA"/>
</dbReference>
<dbReference type="OMA" id="SKMMNAY"/>
<evidence type="ECO:0000313" key="5">
    <source>
        <dbReference type="EMBL" id="KAA0147078.1"/>
    </source>
</evidence>
<evidence type="ECO:0000313" key="7">
    <source>
        <dbReference type="Proteomes" id="UP000322899"/>
    </source>
</evidence>
<dbReference type="Gene3D" id="3.10.20.90">
    <property type="entry name" value="Phosphatidylinositol 3-kinase Catalytic Subunit, Chain A, domain 1"/>
    <property type="match status" value="1"/>
</dbReference>
<evidence type="ECO:0000313" key="9">
    <source>
        <dbReference type="Proteomes" id="UP000324907"/>
    </source>
</evidence>
<gene>
    <name evidence="6" type="ORF">FNF27_08185</name>
    <name evidence="4" type="ORF">FNF28_07660</name>
    <name evidence="3" type="ORF">FNF29_08237</name>
    <name evidence="5" type="ORF">FNF31_07653</name>
</gene>
<organism evidence="6 7">
    <name type="scientific">Cafeteria roenbergensis</name>
    <name type="common">Marine flagellate</name>
    <dbReference type="NCBI Taxonomy" id="33653"/>
    <lineage>
        <taxon>Eukaryota</taxon>
        <taxon>Sar</taxon>
        <taxon>Stramenopiles</taxon>
        <taxon>Bigyra</taxon>
        <taxon>Opalozoa</taxon>
        <taxon>Bicosoecida</taxon>
        <taxon>Cafeteriaceae</taxon>
        <taxon>Cafeteria</taxon>
    </lineage>
</organism>
<proteinExistence type="predicted"/>
<evidence type="ECO:0000259" key="2">
    <source>
        <dbReference type="PROSITE" id="PS50053"/>
    </source>
</evidence>
<dbReference type="SUPFAM" id="SSF54236">
    <property type="entry name" value="Ubiquitin-like"/>
    <property type="match status" value="1"/>
</dbReference>
<keyword evidence="8" id="KW-1185">Reference proteome</keyword>
<dbReference type="Proteomes" id="UP000324907">
    <property type="component" value="Unassembled WGS sequence"/>
</dbReference>
<dbReference type="EMBL" id="VLTL01000305">
    <property type="protein sequence ID" value="KAA0146509.1"/>
    <property type="molecule type" value="Genomic_DNA"/>
</dbReference>
<sequence length="99" mass="10507">MADAAAADTKPDVKPGSEPVTIKVKAPDGSFLSFRVKGKTKFSKIASAYAEKKGYEVGSLLFTFDGERMEYGDKSVADLNLEDGDIVDVTREQLGGASA</sequence>
<evidence type="ECO:0000313" key="8">
    <source>
        <dbReference type="Proteomes" id="UP000323011"/>
    </source>
</evidence>
<dbReference type="AlphaFoldDB" id="A0A5A8DAX1"/>
<dbReference type="Proteomes" id="UP000322899">
    <property type="component" value="Unassembled WGS sequence"/>
</dbReference>
<feature type="region of interest" description="Disordered" evidence="1">
    <location>
        <begin position="1"/>
        <end position="20"/>
    </location>
</feature>
<feature type="domain" description="Ubiquitin-like" evidence="2">
    <location>
        <begin position="20"/>
        <end position="96"/>
    </location>
</feature>
<dbReference type="EMBL" id="VLTM01000171">
    <property type="protein sequence ID" value="KAA0147078.1"/>
    <property type="molecule type" value="Genomic_DNA"/>
</dbReference>
<dbReference type="InterPro" id="IPR022617">
    <property type="entry name" value="Rad60/SUMO-like_dom"/>
</dbReference>
<evidence type="ECO:0000313" key="4">
    <source>
        <dbReference type="EMBL" id="KAA0146509.1"/>
    </source>
</evidence>
<dbReference type="PROSITE" id="PS50053">
    <property type="entry name" value="UBIQUITIN_2"/>
    <property type="match status" value="1"/>
</dbReference>
<reference evidence="7 8" key="1">
    <citation type="submission" date="2019-07" db="EMBL/GenBank/DDBJ databases">
        <title>Genomes of Cafeteria roenbergensis.</title>
        <authorList>
            <person name="Fischer M.G."/>
            <person name="Hackl T."/>
            <person name="Roman M."/>
        </authorList>
    </citation>
    <scope>NUCLEOTIDE SEQUENCE [LARGE SCALE GENOMIC DNA]</scope>
    <source>
        <strain evidence="3 8">BVI</strain>
        <strain evidence="5 10">Cflag</strain>
        <strain evidence="6 7">E4-10P</strain>
        <strain evidence="4 9">RCC970-E3</strain>
    </source>
</reference>
<comment type="caution">
    <text evidence="6">The sequence shown here is derived from an EMBL/GenBank/DDBJ whole genome shotgun (WGS) entry which is preliminary data.</text>
</comment>
<dbReference type="EMBL" id="VLTO01000144">
    <property type="protein sequence ID" value="KAA0161071.1"/>
    <property type="molecule type" value="Genomic_DNA"/>
</dbReference>